<name>A0A9Q0DWH7_9TELE</name>
<evidence type="ECO:0000313" key="2">
    <source>
        <dbReference type="EMBL" id="KAJ3595806.1"/>
    </source>
</evidence>
<feature type="region of interest" description="Disordered" evidence="1">
    <location>
        <begin position="1"/>
        <end position="67"/>
    </location>
</feature>
<reference evidence="2" key="1">
    <citation type="submission" date="2022-07" db="EMBL/GenBank/DDBJ databases">
        <title>Chromosome-level genome of Muraenolepis orangiensis.</title>
        <authorList>
            <person name="Kim J."/>
        </authorList>
    </citation>
    <scope>NUCLEOTIDE SEQUENCE</scope>
    <source>
        <strain evidence="2">KU_S4_2022</strain>
        <tissue evidence="2">Muscle</tissue>
    </source>
</reference>
<sequence length="67" mass="7739">MRRASGAGRSRADEVEMRTWRRGKRNHKNKDEITGRAGKGQRKEEKMMKRGSRGEKAEHHHTAALAR</sequence>
<comment type="caution">
    <text evidence="2">The sequence shown here is derived from an EMBL/GenBank/DDBJ whole genome shotgun (WGS) entry which is preliminary data.</text>
</comment>
<proteinExistence type="predicted"/>
<evidence type="ECO:0000313" key="3">
    <source>
        <dbReference type="Proteomes" id="UP001148018"/>
    </source>
</evidence>
<feature type="compositionally biased region" description="Basic and acidic residues" evidence="1">
    <location>
        <begin position="10"/>
        <end position="19"/>
    </location>
</feature>
<evidence type="ECO:0000256" key="1">
    <source>
        <dbReference type="SAM" id="MobiDB-lite"/>
    </source>
</evidence>
<accession>A0A9Q0DWH7</accession>
<organism evidence="2 3">
    <name type="scientific">Muraenolepis orangiensis</name>
    <name type="common">Patagonian moray cod</name>
    <dbReference type="NCBI Taxonomy" id="630683"/>
    <lineage>
        <taxon>Eukaryota</taxon>
        <taxon>Metazoa</taxon>
        <taxon>Chordata</taxon>
        <taxon>Craniata</taxon>
        <taxon>Vertebrata</taxon>
        <taxon>Euteleostomi</taxon>
        <taxon>Actinopterygii</taxon>
        <taxon>Neopterygii</taxon>
        <taxon>Teleostei</taxon>
        <taxon>Neoteleostei</taxon>
        <taxon>Acanthomorphata</taxon>
        <taxon>Zeiogadaria</taxon>
        <taxon>Gadariae</taxon>
        <taxon>Gadiformes</taxon>
        <taxon>Muraenolepidoidei</taxon>
        <taxon>Muraenolepididae</taxon>
        <taxon>Muraenolepis</taxon>
    </lineage>
</organism>
<gene>
    <name evidence="2" type="ORF">NHX12_002220</name>
</gene>
<dbReference type="EMBL" id="JANIIK010000110">
    <property type="protein sequence ID" value="KAJ3595806.1"/>
    <property type="molecule type" value="Genomic_DNA"/>
</dbReference>
<dbReference type="AlphaFoldDB" id="A0A9Q0DWH7"/>
<protein>
    <submittedName>
        <fullName evidence="2">Uncharacterized protein</fullName>
    </submittedName>
</protein>
<dbReference type="Proteomes" id="UP001148018">
    <property type="component" value="Unassembled WGS sequence"/>
</dbReference>
<keyword evidence="3" id="KW-1185">Reference proteome</keyword>
<feature type="compositionally biased region" description="Basic and acidic residues" evidence="1">
    <location>
        <begin position="41"/>
        <end position="61"/>
    </location>
</feature>